<organism evidence="2 3">
    <name type="scientific">Streptomyces phage Daubenski</name>
    <dbReference type="NCBI Taxonomy" id="2653725"/>
    <lineage>
        <taxon>Viruses</taxon>
        <taxon>Duplodnaviria</taxon>
        <taxon>Heunggongvirae</taxon>
        <taxon>Uroviricota</taxon>
        <taxon>Caudoviricetes</taxon>
        <taxon>Stanwilliamsviridae</taxon>
        <taxon>Boydwoodruffvirinae</taxon>
        <taxon>Samistivirus</taxon>
        <taxon>Samistivirus daubenski</taxon>
    </lineage>
</organism>
<protein>
    <submittedName>
        <fullName evidence="2">Uncharacterized protein</fullName>
    </submittedName>
</protein>
<gene>
    <name evidence="2" type="primary">112</name>
    <name evidence="2" type="ORF">SEA_DAUBENSKI_117</name>
</gene>
<dbReference type="KEGG" id="vg:65122826"/>
<accession>A0A5Q2WIQ3</accession>
<feature type="coiled-coil region" evidence="1">
    <location>
        <begin position="5"/>
        <end position="32"/>
    </location>
</feature>
<name>A0A5Q2WIQ3_9CAUD</name>
<dbReference type="GeneID" id="65122826"/>
<proteinExistence type="predicted"/>
<dbReference type="EMBL" id="MN444876">
    <property type="protein sequence ID" value="QGH76415.1"/>
    <property type="molecule type" value="Genomic_DNA"/>
</dbReference>
<keyword evidence="3" id="KW-1185">Reference proteome</keyword>
<reference evidence="2 3" key="1">
    <citation type="submission" date="2019-09" db="EMBL/GenBank/DDBJ databases">
        <authorList>
            <person name="Cummings J.R."/>
            <person name="Eaglin Z.M."/>
            <person name="Kluemper A.J."/>
            <person name="Powell E.A."/>
            <person name="Stamm J."/>
            <person name="Thompson S.A."/>
            <person name="Tolsma S."/>
            <person name="Caruso S.M."/>
            <person name="Garlena R.A."/>
            <person name="Russell D.A."/>
            <person name="Pope W.H."/>
            <person name="Jacobs-Se D."/>
            <person name="Hatfull G.F."/>
        </authorList>
    </citation>
    <scope>NUCLEOTIDE SEQUENCE [LARGE SCALE GENOMIC DNA]</scope>
</reference>
<keyword evidence="1" id="KW-0175">Coiled coil</keyword>
<evidence type="ECO:0000313" key="2">
    <source>
        <dbReference type="EMBL" id="QGH76415.1"/>
    </source>
</evidence>
<dbReference type="RefSeq" id="YP_010104872.1">
    <property type="nucleotide sequence ID" value="NC_055822.1"/>
</dbReference>
<evidence type="ECO:0000313" key="3">
    <source>
        <dbReference type="Proteomes" id="UP000375470"/>
    </source>
</evidence>
<sequence length="62" mass="7227">MPKNKEELQRQLNAFKQELKDYEAKLERAKQTNNRDDVVNYAMTVAGLKNSIKEIGTQLRSM</sequence>
<dbReference type="Proteomes" id="UP000375470">
    <property type="component" value="Segment"/>
</dbReference>
<evidence type="ECO:0000256" key="1">
    <source>
        <dbReference type="SAM" id="Coils"/>
    </source>
</evidence>